<dbReference type="Proteomes" id="UP000541444">
    <property type="component" value="Unassembled WGS sequence"/>
</dbReference>
<dbReference type="EMBL" id="JACGCM010000854">
    <property type="protein sequence ID" value="KAF6165382.1"/>
    <property type="molecule type" value="Genomic_DNA"/>
</dbReference>
<evidence type="ECO:0000256" key="1">
    <source>
        <dbReference type="SAM" id="MobiDB-lite"/>
    </source>
</evidence>
<dbReference type="AlphaFoldDB" id="A0A7J7NEI0"/>
<accession>A0A7J7NEI0</accession>
<sequence>MEALGKEQGSIRKGKMHRREETQNSLADNTQIESEITTTLPYVGIFVQRENNFQTKEITLTQQQPSVAVNKAPSKHSLAQQARHEKERQIVMMDATINNTYNNTNVGINDENSFTVATLKCALAQRARQEREKRNKMCETRKINNIHRDVYFDGDISTQQYSRCEEARNEAIAPHALENAGENFDNCGVALSEILDEHFFNDDNMDLEFEFNIDPLVHETRHYLGNMDIECPLCHTLHWLDKKLTNSSCYRPLFETCCKQGKIRLPILQPLPPAMQEFYDDDSSHTKSFQSHIHEYNGANAFTSLGVKLDNRILNG</sequence>
<proteinExistence type="predicted"/>
<evidence type="ECO:0000313" key="3">
    <source>
        <dbReference type="Proteomes" id="UP000541444"/>
    </source>
</evidence>
<dbReference type="OrthoDB" id="3062864at2759"/>
<feature type="region of interest" description="Disordered" evidence="1">
    <location>
        <begin position="1"/>
        <end position="32"/>
    </location>
</feature>
<gene>
    <name evidence="2" type="ORF">GIB67_018826</name>
</gene>
<reference evidence="2 3" key="1">
    <citation type="journal article" date="2020" name="IScience">
        <title>Genome Sequencing of the Endangered Kingdonia uniflora (Circaeasteraceae, Ranunculales) Reveals Potential Mechanisms of Evolutionary Specialization.</title>
        <authorList>
            <person name="Sun Y."/>
            <person name="Deng T."/>
            <person name="Zhang A."/>
            <person name="Moore M.J."/>
            <person name="Landis J.B."/>
            <person name="Lin N."/>
            <person name="Zhang H."/>
            <person name="Zhang X."/>
            <person name="Huang J."/>
            <person name="Zhang X."/>
            <person name="Sun H."/>
            <person name="Wang H."/>
        </authorList>
    </citation>
    <scope>NUCLEOTIDE SEQUENCE [LARGE SCALE GENOMIC DNA]</scope>
    <source>
        <strain evidence="2">TB1705</strain>
        <tissue evidence="2">Leaf</tissue>
    </source>
</reference>
<organism evidence="2 3">
    <name type="scientific">Kingdonia uniflora</name>
    <dbReference type="NCBI Taxonomy" id="39325"/>
    <lineage>
        <taxon>Eukaryota</taxon>
        <taxon>Viridiplantae</taxon>
        <taxon>Streptophyta</taxon>
        <taxon>Embryophyta</taxon>
        <taxon>Tracheophyta</taxon>
        <taxon>Spermatophyta</taxon>
        <taxon>Magnoliopsida</taxon>
        <taxon>Ranunculales</taxon>
        <taxon>Circaeasteraceae</taxon>
        <taxon>Kingdonia</taxon>
    </lineage>
</organism>
<name>A0A7J7NEI0_9MAGN</name>
<keyword evidence="3" id="KW-1185">Reference proteome</keyword>
<comment type="caution">
    <text evidence="2">The sequence shown here is derived from an EMBL/GenBank/DDBJ whole genome shotgun (WGS) entry which is preliminary data.</text>
</comment>
<protein>
    <submittedName>
        <fullName evidence="2">Uncharacterized protein</fullName>
    </submittedName>
</protein>
<evidence type="ECO:0000313" key="2">
    <source>
        <dbReference type="EMBL" id="KAF6165382.1"/>
    </source>
</evidence>
<feature type="compositionally biased region" description="Polar residues" evidence="1">
    <location>
        <begin position="23"/>
        <end position="32"/>
    </location>
</feature>